<dbReference type="EMBL" id="AZBU02000002">
    <property type="protein sequence ID" value="TKR95236.1"/>
    <property type="molecule type" value="Genomic_DNA"/>
</dbReference>
<gene>
    <name evidence="3" type="ORF">L596_009433</name>
</gene>
<feature type="domain" description="UBC core" evidence="2">
    <location>
        <begin position="88"/>
        <end position="236"/>
    </location>
</feature>
<keyword evidence="4" id="KW-1185">Reference proteome</keyword>
<reference evidence="3 4" key="2">
    <citation type="journal article" date="2019" name="G3 (Bethesda)">
        <title>Hybrid Assembly of the Genome of the Entomopathogenic Nematode Steinernema carpocapsae Identifies the X-Chromosome.</title>
        <authorList>
            <person name="Serra L."/>
            <person name="Macchietto M."/>
            <person name="Macias-Munoz A."/>
            <person name="McGill C.J."/>
            <person name="Rodriguez I.M."/>
            <person name="Rodriguez B."/>
            <person name="Murad R."/>
            <person name="Mortazavi A."/>
        </authorList>
    </citation>
    <scope>NUCLEOTIDE SEQUENCE [LARGE SCALE GENOMIC DNA]</scope>
    <source>
        <strain evidence="3 4">ALL</strain>
    </source>
</reference>
<dbReference type="OrthoDB" id="7851174at2759"/>
<proteinExistence type="predicted"/>
<evidence type="ECO:0000313" key="4">
    <source>
        <dbReference type="Proteomes" id="UP000298663"/>
    </source>
</evidence>
<reference evidence="3 4" key="1">
    <citation type="journal article" date="2015" name="Genome Biol.">
        <title>Comparative genomics of Steinernema reveals deeply conserved gene regulatory networks.</title>
        <authorList>
            <person name="Dillman A.R."/>
            <person name="Macchietto M."/>
            <person name="Porter C.F."/>
            <person name="Rogers A."/>
            <person name="Williams B."/>
            <person name="Antoshechkin I."/>
            <person name="Lee M.M."/>
            <person name="Goodwin Z."/>
            <person name="Lu X."/>
            <person name="Lewis E.E."/>
            <person name="Goodrich-Blair H."/>
            <person name="Stock S.P."/>
            <person name="Adams B.J."/>
            <person name="Sternberg P.W."/>
            <person name="Mortazavi A."/>
        </authorList>
    </citation>
    <scope>NUCLEOTIDE SEQUENCE [LARGE SCALE GENOMIC DNA]</scope>
    <source>
        <strain evidence="3 4">ALL</strain>
    </source>
</reference>
<sequence length="236" mass="27277">MSQAPPDAANFQHPGFLMAQIGLVQPHHLLPPVQADRNSPEVETTEADAAPEHPPTPEQKSFLELLNPLSDNSVMFSKQLFSNNQKEVSRGRLQSDLNDLEQTPMEGVIAGTFLENMWRWNAVIEGPKNSPYAGGIFFVDFEFPETYPYDPPEITWRTRIYHLNISKLGDVYCKEINREWKSSMTVRNILEHLVNLLQVPRPDHLNEGDHYLRKVYEKNPKVYEKTAREWTMKYGR</sequence>
<evidence type="ECO:0000313" key="3">
    <source>
        <dbReference type="EMBL" id="TKR95236.1"/>
    </source>
</evidence>
<organism evidence="3 4">
    <name type="scientific">Steinernema carpocapsae</name>
    <name type="common">Entomopathogenic nematode</name>
    <dbReference type="NCBI Taxonomy" id="34508"/>
    <lineage>
        <taxon>Eukaryota</taxon>
        <taxon>Metazoa</taxon>
        <taxon>Ecdysozoa</taxon>
        <taxon>Nematoda</taxon>
        <taxon>Chromadorea</taxon>
        <taxon>Rhabditida</taxon>
        <taxon>Tylenchina</taxon>
        <taxon>Panagrolaimomorpha</taxon>
        <taxon>Strongyloidoidea</taxon>
        <taxon>Steinernematidae</taxon>
        <taxon>Steinernema</taxon>
    </lineage>
</organism>
<accession>A0A4U5PFU0</accession>
<dbReference type="AlphaFoldDB" id="A0A4U5PFU0"/>
<dbReference type="Gene3D" id="3.10.110.10">
    <property type="entry name" value="Ubiquitin Conjugating Enzyme"/>
    <property type="match status" value="1"/>
</dbReference>
<feature type="region of interest" description="Disordered" evidence="1">
    <location>
        <begin position="31"/>
        <end position="60"/>
    </location>
</feature>
<dbReference type="SUPFAM" id="SSF54495">
    <property type="entry name" value="UBC-like"/>
    <property type="match status" value="1"/>
</dbReference>
<dbReference type="PANTHER" id="PTHR24068">
    <property type="entry name" value="UBIQUITIN-CONJUGATING ENZYME E2"/>
    <property type="match status" value="1"/>
</dbReference>
<dbReference type="STRING" id="34508.A0A4U5PFU0"/>
<dbReference type="Pfam" id="PF00179">
    <property type="entry name" value="UQ_con"/>
    <property type="match status" value="1"/>
</dbReference>
<dbReference type="PROSITE" id="PS50127">
    <property type="entry name" value="UBC_2"/>
    <property type="match status" value="1"/>
</dbReference>
<name>A0A4U5PFU0_STECR</name>
<comment type="caution">
    <text evidence="3">The sequence shown here is derived from an EMBL/GenBank/DDBJ whole genome shotgun (WGS) entry which is preliminary data.</text>
</comment>
<protein>
    <recommendedName>
        <fullName evidence="2">UBC core domain-containing protein</fullName>
    </recommendedName>
</protein>
<dbReference type="InterPro" id="IPR000608">
    <property type="entry name" value="UBC"/>
</dbReference>
<dbReference type="InterPro" id="IPR016135">
    <property type="entry name" value="UBQ-conjugating_enzyme/RWD"/>
</dbReference>
<dbReference type="SMART" id="SM00212">
    <property type="entry name" value="UBCc"/>
    <property type="match status" value="1"/>
</dbReference>
<evidence type="ECO:0000259" key="2">
    <source>
        <dbReference type="PROSITE" id="PS50127"/>
    </source>
</evidence>
<evidence type="ECO:0000256" key="1">
    <source>
        <dbReference type="SAM" id="MobiDB-lite"/>
    </source>
</evidence>
<dbReference type="Proteomes" id="UP000298663">
    <property type="component" value="Unassembled WGS sequence"/>
</dbReference>